<gene>
    <name evidence="1" type="ORF">L0P79_19980</name>
</gene>
<feature type="non-terminal residue" evidence="1">
    <location>
        <position position="1"/>
    </location>
</feature>
<keyword evidence="2" id="KW-1185">Reference proteome</keyword>
<dbReference type="EMBL" id="JAKNJB010000093">
    <property type="protein sequence ID" value="MCG4529298.1"/>
    <property type="molecule type" value="Genomic_DNA"/>
</dbReference>
<sequence>KTKRKKKITAAIYEYQADCDGEWGEMSVDFENGTAEIIRLADWDTIKTNWFANEAIRYILSLSPDALKKYMLVPLEPPLIS</sequence>
<reference evidence="1 2" key="1">
    <citation type="submission" date="2022-01" db="EMBL/GenBank/DDBJ databases">
        <title>Collection of gut derived symbiotic bacterial strains cultured from healthy donors.</title>
        <authorList>
            <person name="Lin H."/>
            <person name="Kohout C."/>
            <person name="Waligurski E."/>
            <person name="Pamer E.G."/>
        </authorList>
    </citation>
    <scope>NUCLEOTIDE SEQUENCE [LARGE SCALE GENOMIC DNA]</scope>
    <source>
        <strain evidence="1 2">DFI.3.7</strain>
    </source>
</reference>
<protein>
    <submittedName>
        <fullName evidence="1">Uncharacterized protein</fullName>
    </submittedName>
</protein>
<evidence type="ECO:0000313" key="1">
    <source>
        <dbReference type="EMBL" id="MCG4529298.1"/>
    </source>
</evidence>
<evidence type="ECO:0000313" key="2">
    <source>
        <dbReference type="Proteomes" id="UP001200313"/>
    </source>
</evidence>
<accession>A0ABS9MEW0</accession>
<name>A0ABS9MEW0_9FIRM</name>
<proteinExistence type="predicted"/>
<dbReference type="Proteomes" id="UP001200313">
    <property type="component" value="Unassembled WGS sequence"/>
</dbReference>
<organism evidence="1 2">
    <name type="scientific">Intestinimonas massiliensis</name>
    <name type="common">ex Afouda et al. 2020</name>
    <dbReference type="NCBI Taxonomy" id="1673721"/>
    <lineage>
        <taxon>Bacteria</taxon>
        <taxon>Bacillati</taxon>
        <taxon>Bacillota</taxon>
        <taxon>Clostridia</taxon>
        <taxon>Eubacteriales</taxon>
        <taxon>Intestinimonas</taxon>
    </lineage>
</organism>
<comment type="caution">
    <text evidence="1">The sequence shown here is derived from an EMBL/GenBank/DDBJ whole genome shotgun (WGS) entry which is preliminary data.</text>
</comment>